<dbReference type="InterPro" id="IPR001222">
    <property type="entry name" value="Znf_TFIIS"/>
</dbReference>
<evidence type="ECO:0000313" key="5">
    <source>
        <dbReference type="EMBL" id="QHS77937.1"/>
    </source>
</evidence>
<reference evidence="5" key="1">
    <citation type="journal article" date="2020" name="Nature">
        <title>Giant virus diversity and host interactions through global metagenomics.</title>
        <authorList>
            <person name="Schulz F."/>
            <person name="Roux S."/>
            <person name="Paez-Espino D."/>
            <person name="Jungbluth S."/>
            <person name="Walsh D.A."/>
            <person name="Denef V.J."/>
            <person name="McMahon K.D."/>
            <person name="Konstantinidis K.T."/>
            <person name="Eloe-Fadrosh E.A."/>
            <person name="Kyrpides N.C."/>
            <person name="Woyke T."/>
        </authorList>
    </citation>
    <scope>NUCLEOTIDE SEQUENCE</scope>
    <source>
        <strain evidence="5">GVMAG-S-1021933-23</strain>
    </source>
</reference>
<accession>A0A6C0ADW0</accession>
<keyword evidence="3" id="KW-0862">Zinc</keyword>
<evidence type="ECO:0000256" key="3">
    <source>
        <dbReference type="ARBA" id="ARBA00022833"/>
    </source>
</evidence>
<dbReference type="GO" id="GO:0006351">
    <property type="term" value="P:DNA-templated transcription"/>
    <property type="evidence" value="ECO:0007669"/>
    <property type="project" value="InterPro"/>
</dbReference>
<dbReference type="EMBL" id="MN740593">
    <property type="protein sequence ID" value="QHS77937.1"/>
    <property type="molecule type" value="Genomic_DNA"/>
</dbReference>
<dbReference type="GO" id="GO:0008270">
    <property type="term" value="F:zinc ion binding"/>
    <property type="evidence" value="ECO:0007669"/>
    <property type="project" value="UniProtKB-KW"/>
</dbReference>
<proteinExistence type="predicted"/>
<keyword evidence="1" id="KW-0479">Metal-binding</keyword>
<evidence type="ECO:0000256" key="1">
    <source>
        <dbReference type="ARBA" id="ARBA00022723"/>
    </source>
</evidence>
<dbReference type="Pfam" id="PF01096">
    <property type="entry name" value="Zn_ribbon_TFIIS"/>
    <property type="match status" value="1"/>
</dbReference>
<dbReference type="GO" id="GO:0003676">
    <property type="term" value="F:nucleic acid binding"/>
    <property type="evidence" value="ECO:0007669"/>
    <property type="project" value="InterPro"/>
</dbReference>
<sequence>MTTKKTIKDQTGTINIREIEDSDDTEIIYEDNASEEIFINIQNILKNTGIFTDNQIINLTSLQFKRNSEKFNFINLNNKAFLYDVIGYCYDNQDKINEIIENFKDVINKNQNLSDYDILFKSQAFFNEEKIYFSEIEQSKEKMEVKKGILPCPRCKSMKTLTVTKQTRSADENFTLFNTCSICGNKWKVQN</sequence>
<feature type="domain" description="TFIIS-type" evidence="4">
    <location>
        <begin position="148"/>
        <end position="188"/>
    </location>
</feature>
<name>A0A6C0ADW0_9ZZZZ</name>
<protein>
    <recommendedName>
        <fullName evidence="4">TFIIS-type domain-containing protein</fullName>
    </recommendedName>
</protein>
<evidence type="ECO:0000259" key="4">
    <source>
        <dbReference type="PROSITE" id="PS51133"/>
    </source>
</evidence>
<dbReference type="SMART" id="SM00440">
    <property type="entry name" value="ZnF_C2C2"/>
    <property type="match status" value="1"/>
</dbReference>
<keyword evidence="2" id="KW-0863">Zinc-finger</keyword>
<dbReference type="AlphaFoldDB" id="A0A6C0ADW0"/>
<dbReference type="Gene3D" id="2.20.25.10">
    <property type="match status" value="1"/>
</dbReference>
<dbReference type="PROSITE" id="PS51133">
    <property type="entry name" value="ZF_TFIIS_2"/>
    <property type="match status" value="1"/>
</dbReference>
<evidence type="ECO:0000256" key="2">
    <source>
        <dbReference type="ARBA" id="ARBA00022771"/>
    </source>
</evidence>
<dbReference type="SUPFAM" id="SSF57783">
    <property type="entry name" value="Zinc beta-ribbon"/>
    <property type="match status" value="1"/>
</dbReference>
<organism evidence="5">
    <name type="scientific">viral metagenome</name>
    <dbReference type="NCBI Taxonomy" id="1070528"/>
    <lineage>
        <taxon>unclassified sequences</taxon>
        <taxon>metagenomes</taxon>
        <taxon>organismal metagenomes</taxon>
    </lineage>
</organism>